<evidence type="ECO:0000313" key="2">
    <source>
        <dbReference type="EnsemblPlants" id="TraesCS7D02G064700.1"/>
    </source>
</evidence>
<dbReference type="Gramene" id="TraesWEE_scaffold_021325_01G000200.1">
    <property type="protein sequence ID" value="TraesWEE_scaffold_021325_01G000200.1"/>
    <property type="gene ID" value="TraesWEE_scaffold_021325_01G000200"/>
</dbReference>
<dbReference type="Gramene" id="TraesROB_scaffold_037806_01G000300.1">
    <property type="protein sequence ID" value="TraesROB_scaffold_037806_01G000300.1"/>
    <property type="gene ID" value="TraesROB_scaffold_037806_01G000300"/>
</dbReference>
<gene>
    <name evidence="2" type="primary">LOC123170710</name>
</gene>
<dbReference type="OrthoDB" id="2012132at2759"/>
<feature type="signal peptide" evidence="1">
    <location>
        <begin position="1"/>
        <end position="25"/>
    </location>
</feature>
<protein>
    <submittedName>
        <fullName evidence="2">Uncharacterized protein</fullName>
    </submittedName>
</protein>
<sequence length="335" mass="36803">MAVKRQAAWCFLAVVLVVTLSVAMAQPPQPRVGGPGRGKLPPGNGRFEAVTFNKFHKRKYEVACTDNRGPPCLVSCPKNCPNKCLAYCSYCMTFCMCDLFPGQSCGDPRFTGGDGNTFYFHGKKDQDFCIVSDKDLHINAHFIGNHNPDMKRDFTWVQALGITFGDGHRLYVGARKAVQWDEEEDHVQIALDGEPVEVEAAKNARWLSKAMPGLSITRTDTVNTIVVELDGVFSISANAVPITDEDSRVHSYGKTEEDSLVHLDLGFKFYDLTNDVDGVLGQTYRSDYISKVNVTAKMPIMGGAPKYLSAGLFSTDCAVSQYHRSGASSVETFAL</sequence>
<feature type="chain" id="PRO_5043180996" evidence="1">
    <location>
        <begin position="26"/>
        <end position="335"/>
    </location>
</feature>
<dbReference type="Gramene" id="TraesPARA_EIv1.0_2518350.1">
    <property type="protein sequence ID" value="TraesPARA_EIv1.0_2518350.1.CDS"/>
    <property type="gene ID" value="TraesPARA_EIv1.0_2518350"/>
</dbReference>
<dbReference type="STRING" id="4565.A0A3B6TCL7"/>
<dbReference type="GeneID" id="123170710"/>
<dbReference type="Gramene" id="TraesNOR7D03G04340030.1">
    <property type="protein sequence ID" value="TraesNOR7D03G04340030.1"/>
    <property type="gene ID" value="TraesNOR7D03G04340030"/>
</dbReference>
<dbReference type="AlphaFoldDB" id="A0A3B6TCL7"/>
<organism evidence="2">
    <name type="scientific">Triticum aestivum</name>
    <name type="common">Wheat</name>
    <dbReference type="NCBI Taxonomy" id="4565"/>
    <lineage>
        <taxon>Eukaryota</taxon>
        <taxon>Viridiplantae</taxon>
        <taxon>Streptophyta</taxon>
        <taxon>Embryophyta</taxon>
        <taxon>Tracheophyta</taxon>
        <taxon>Spermatophyta</taxon>
        <taxon>Magnoliopsida</taxon>
        <taxon>Liliopsida</taxon>
        <taxon>Poales</taxon>
        <taxon>Poaceae</taxon>
        <taxon>BOP clade</taxon>
        <taxon>Pooideae</taxon>
        <taxon>Triticodae</taxon>
        <taxon>Triticeae</taxon>
        <taxon>Triticinae</taxon>
        <taxon>Triticum</taxon>
    </lineage>
</organism>
<dbReference type="Pfam" id="PF06830">
    <property type="entry name" value="Root_cap"/>
    <property type="match status" value="1"/>
</dbReference>
<evidence type="ECO:0000256" key="1">
    <source>
        <dbReference type="SAM" id="SignalP"/>
    </source>
</evidence>
<reference evidence="2" key="1">
    <citation type="submission" date="2018-08" db="EMBL/GenBank/DDBJ databases">
        <authorList>
            <person name="Rossello M."/>
        </authorList>
    </citation>
    <scope>NUCLEOTIDE SEQUENCE [LARGE SCALE GENOMIC DNA]</scope>
    <source>
        <strain evidence="2">cv. Chinese Spring</strain>
    </source>
</reference>
<dbReference type="InterPro" id="IPR009646">
    <property type="entry name" value="Root_cap"/>
</dbReference>
<dbReference type="PANTHER" id="PTHR31656">
    <property type="entry name" value="ROOT CAP DOMAIN-CONTAINING PROTEIN"/>
    <property type="match status" value="1"/>
</dbReference>
<dbReference type="Gramene" id="TraesJUL7D03G04335450.1">
    <property type="protein sequence ID" value="TraesJUL7D03G04335450.1"/>
    <property type="gene ID" value="TraesJUL7D03G04335450"/>
</dbReference>
<name>A0A3B6TCL7_WHEAT</name>
<reference evidence="2" key="2">
    <citation type="submission" date="2018-10" db="UniProtKB">
        <authorList>
            <consortium name="EnsemblPlants"/>
        </authorList>
    </citation>
    <scope>IDENTIFICATION</scope>
</reference>
<dbReference type="Gramene" id="TraesJAG7D03G04275200.1">
    <property type="protein sequence ID" value="TraesJAG7D03G04275200.1"/>
    <property type="gene ID" value="TraesJAG7D03G04275200"/>
</dbReference>
<keyword evidence="1" id="KW-0732">Signal</keyword>
<proteinExistence type="predicted"/>
<dbReference type="Gramene" id="TraesCAD_scaffold_022038_01G000400.1">
    <property type="protein sequence ID" value="TraesCAD_scaffold_022038_01G000400.1"/>
    <property type="gene ID" value="TraesCAD_scaffold_022038_01G000400"/>
</dbReference>
<dbReference type="Gramene" id="TraesCLE_scaffold_026306_01G000200.1">
    <property type="protein sequence ID" value="TraesCLE_scaffold_026306_01G000200.1"/>
    <property type="gene ID" value="TraesCLE_scaffold_026306_01G000200"/>
</dbReference>
<keyword evidence="3" id="KW-1185">Reference proteome</keyword>
<dbReference type="Gramene" id="TraesARI7D03G04367140.1">
    <property type="protein sequence ID" value="TraesARI7D03G04367140.1"/>
    <property type="gene ID" value="TraesARI7D03G04367140"/>
</dbReference>
<dbReference type="Gramene" id="TraesCS7D03G0145200.1">
    <property type="protein sequence ID" value="TraesCS7D03G0145200.1.CDS"/>
    <property type="gene ID" value="TraesCS7D03G0145200"/>
</dbReference>
<dbReference type="Gramene" id="TraesRN7D0100149600.1">
    <property type="protein sequence ID" value="TraesRN7D0100149600.1"/>
    <property type="gene ID" value="TraesRN7D0100149600"/>
</dbReference>
<dbReference type="Gramene" id="TraesSTA7D03G04281510.1">
    <property type="protein sequence ID" value="TraesSTA7D03G04281510.1"/>
    <property type="gene ID" value="TraesSTA7D03G04281510"/>
</dbReference>
<evidence type="ECO:0000313" key="3">
    <source>
        <dbReference type="Proteomes" id="UP000019116"/>
    </source>
</evidence>
<dbReference type="Gramene" id="TraesCS7D02G064700.1">
    <property type="protein sequence ID" value="TraesCS7D02G064700.1"/>
    <property type="gene ID" value="TraesCS7D02G064700"/>
</dbReference>
<dbReference type="EnsemblPlants" id="TraesCS7D02G064700.1">
    <property type="protein sequence ID" value="TraesCS7D02G064700.1"/>
    <property type="gene ID" value="TraesCS7D02G064700"/>
</dbReference>
<dbReference type="RefSeq" id="XP_044444441.1">
    <property type="nucleotide sequence ID" value="XM_044588506.1"/>
</dbReference>
<dbReference type="Gramene" id="TraesSYM7D03G04344500.1">
    <property type="protein sequence ID" value="TraesSYM7D03G04344500.1"/>
    <property type="gene ID" value="TraesSYM7D03G04344500"/>
</dbReference>
<dbReference type="Gramene" id="TraesLAC7D03G04238690.1">
    <property type="protein sequence ID" value="TraesLAC7D03G04238690.1"/>
    <property type="gene ID" value="TraesLAC7D03G04238690"/>
</dbReference>
<dbReference type="Gramene" id="TraesMAC7D03G04284150.1">
    <property type="protein sequence ID" value="TraesMAC7D03G04284150.1"/>
    <property type="gene ID" value="TraesMAC7D03G04284150"/>
</dbReference>
<dbReference type="Gramene" id="TraesLDM7D03G04296990.1">
    <property type="protein sequence ID" value="TraesLDM7D03G04296990.1"/>
    <property type="gene ID" value="TraesLDM7D03G04296990"/>
</dbReference>
<dbReference type="Proteomes" id="UP000019116">
    <property type="component" value="Chromosome 7D"/>
</dbReference>
<dbReference type="PaxDb" id="4565-Traes_7DS_C031FF102.1"/>
<accession>A0A3B6TCL7</accession>